<dbReference type="Gene3D" id="1.10.287.130">
    <property type="match status" value="1"/>
</dbReference>
<dbReference type="InterPro" id="IPR003594">
    <property type="entry name" value="HATPase_dom"/>
</dbReference>
<feature type="domain" description="Histidine kinase" evidence="8">
    <location>
        <begin position="276"/>
        <end position="496"/>
    </location>
</feature>
<keyword evidence="3 7" id="KW-0597">Phosphoprotein</keyword>
<evidence type="ECO:0000313" key="11">
    <source>
        <dbReference type="EMBL" id="AOR51144.1"/>
    </source>
</evidence>
<keyword evidence="6" id="KW-0902">Two-component regulatory system</keyword>
<dbReference type="PRINTS" id="PR00344">
    <property type="entry name" value="BCTRLSENSOR"/>
</dbReference>
<dbReference type="Gene3D" id="3.30.565.10">
    <property type="entry name" value="Histidine kinase-like ATPase, C-terminal domain"/>
    <property type="match status" value="1"/>
</dbReference>
<protein>
    <recommendedName>
        <fullName evidence="2">histidine kinase</fullName>
        <ecNumber evidence="2">2.7.13.3</ecNumber>
    </recommendedName>
</protein>
<dbReference type="SUPFAM" id="SSF55785">
    <property type="entry name" value="PYP-like sensor domain (PAS domain)"/>
    <property type="match status" value="1"/>
</dbReference>
<evidence type="ECO:0000256" key="5">
    <source>
        <dbReference type="ARBA" id="ARBA00022777"/>
    </source>
</evidence>
<feature type="domain" description="PAS" evidence="10">
    <location>
        <begin position="147"/>
        <end position="201"/>
    </location>
</feature>
<evidence type="ECO:0000256" key="4">
    <source>
        <dbReference type="ARBA" id="ARBA00022679"/>
    </source>
</evidence>
<dbReference type="SMART" id="SM00448">
    <property type="entry name" value="REC"/>
    <property type="match status" value="1"/>
</dbReference>
<evidence type="ECO:0000256" key="1">
    <source>
        <dbReference type="ARBA" id="ARBA00000085"/>
    </source>
</evidence>
<feature type="domain" description="Response regulatory" evidence="9">
    <location>
        <begin position="6"/>
        <end position="122"/>
    </location>
</feature>
<sequence>MNQTIHLLMIEDSGDDAELILREVRKGGLEVVATRIETADELTAALQQGGWDLILSDYSLPGFSGLIALEILTAAGLDLPFIIVSGAIGEETAVQLMRAGAKDYVRKEKLARLVPVLRRELNDAASRKECILAEQALTQSRKEEEATRNKIEHIIKSIPDGLLVCDEENRVVLMNEVAESLLNVSAAAAMTQPISLVVPDNALRKQLLDCRASTSVEPLKSYLHLLRPGSAFARTIQARTSQMKEQGGKISGTVTILSDVTRERELDRLKSEFISTAAHELNTPLATIIGYLELLLKSAAAEDFNPEQQREFLQEIYGKSLFLAAIVDELLDLSRMESGQGLRLHKEGCSLRAVIEKAVKQIKMQAPQHRFEIALPAGLPEELLLDCHKISEVMENLLSNAVKYSPQGGRISVSGALHPGYFEGIVADEGIGLDPAETSKVFEKFYRVDASNTAVRGLGLGLSIVRQIVEAHGGTIRLESQLGKGTRAIFTLPLVPMP</sequence>
<keyword evidence="5 11" id="KW-0418">Kinase</keyword>
<feature type="modified residue" description="4-aspartylphosphate" evidence="7">
    <location>
        <position position="57"/>
    </location>
</feature>
<dbReference type="PROSITE" id="PS50112">
    <property type="entry name" value="PAS"/>
    <property type="match status" value="1"/>
</dbReference>
<reference evidence="11" key="1">
    <citation type="journal article" date="2016" name="Sci. Rep.">
        <title>Triclosan Resistome from Metagenome Reveals Diverse Enoyl Acyl Carrier Protein Reductases and Selective Enrichment of Triclosan Resistance Genes.</title>
        <authorList>
            <person name="Khan R."/>
            <person name="Kong H.G."/>
            <person name="Jung Y.H."/>
            <person name="Choi J."/>
            <person name="Baek K.Y."/>
            <person name="Hwang E.C."/>
            <person name="Lee S.W."/>
        </authorList>
    </citation>
    <scope>NUCLEOTIDE SEQUENCE</scope>
</reference>
<evidence type="ECO:0000256" key="2">
    <source>
        <dbReference type="ARBA" id="ARBA00012438"/>
    </source>
</evidence>
<dbReference type="InterPro" id="IPR036890">
    <property type="entry name" value="HATPase_C_sf"/>
</dbReference>
<dbReference type="SMART" id="SM00388">
    <property type="entry name" value="HisKA"/>
    <property type="match status" value="1"/>
</dbReference>
<comment type="catalytic activity">
    <reaction evidence="1">
        <text>ATP + protein L-histidine = ADP + protein N-phospho-L-histidine.</text>
        <dbReference type="EC" id="2.7.13.3"/>
    </reaction>
</comment>
<dbReference type="InterPro" id="IPR003661">
    <property type="entry name" value="HisK_dim/P_dom"/>
</dbReference>
<dbReference type="SUPFAM" id="SSF55874">
    <property type="entry name" value="ATPase domain of HSP90 chaperone/DNA topoisomerase II/histidine kinase"/>
    <property type="match status" value="1"/>
</dbReference>
<dbReference type="InterPro" id="IPR013767">
    <property type="entry name" value="PAS_fold"/>
</dbReference>
<dbReference type="InterPro" id="IPR005467">
    <property type="entry name" value="His_kinase_dom"/>
</dbReference>
<accession>A0A1C9U4T6</accession>
<evidence type="ECO:0000256" key="3">
    <source>
        <dbReference type="ARBA" id="ARBA00022553"/>
    </source>
</evidence>
<dbReference type="InterPro" id="IPR036097">
    <property type="entry name" value="HisK_dim/P_sf"/>
</dbReference>
<dbReference type="InterPro" id="IPR035965">
    <property type="entry name" value="PAS-like_dom_sf"/>
</dbReference>
<dbReference type="CDD" id="cd00082">
    <property type="entry name" value="HisKA"/>
    <property type="match status" value="1"/>
</dbReference>
<dbReference type="AlphaFoldDB" id="A0A1C9U4T6"/>
<dbReference type="Gene3D" id="3.40.50.2300">
    <property type="match status" value="1"/>
</dbReference>
<dbReference type="SMART" id="SM00091">
    <property type="entry name" value="PAS"/>
    <property type="match status" value="1"/>
</dbReference>
<evidence type="ECO:0000259" key="10">
    <source>
        <dbReference type="PROSITE" id="PS50112"/>
    </source>
</evidence>
<dbReference type="PANTHER" id="PTHR43711:SF30">
    <property type="entry name" value="HISTIDINE KINASE"/>
    <property type="match status" value="1"/>
</dbReference>
<dbReference type="CDD" id="cd00156">
    <property type="entry name" value="REC"/>
    <property type="match status" value="1"/>
</dbReference>
<dbReference type="Gene3D" id="3.30.450.20">
    <property type="entry name" value="PAS domain"/>
    <property type="match status" value="1"/>
</dbReference>
<dbReference type="Pfam" id="PF00512">
    <property type="entry name" value="HisKA"/>
    <property type="match status" value="1"/>
</dbReference>
<dbReference type="GO" id="GO:0006355">
    <property type="term" value="P:regulation of DNA-templated transcription"/>
    <property type="evidence" value="ECO:0007669"/>
    <property type="project" value="InterPro"/>
</dbReference>
<dbReference type="CDD" id="cd00075">
    <property type="entry name" value="HATPase"/>
    <property type="match status" value="1"/>
</dbReference>
<proteinExistence type="predicted"/>
<dbReference type="Pfam" id="PF02518">
    <property type="entry name" value="HATPase_c"/>
    <property type="match status" value="1"/>
</dbReference>
<dbReference type="PROSITE" id="PS50110">
    <property type="entry name" value="RESPONSE_REGULATORY"/>
    <property type="match status" value="1"/>
</dbReference>
<evidence type="ECO:0000256" key="6">
    <source>
        <dbReference type="ARBA" id="ARBA00023012"/>
    </source>
</evidence>
<dbReference type="InterPro" id="IPR050736">
    <property type="entry name" value="Sensor_HK_Regulatory"/>
</dbReference>
<dbReference type="InterPro" id="IPR000014">
    <property type="entry name" value="PAS"/>
</dbReference>
<dbReference type="InterPro" id="IPR001789">
    <property type="entry name" value="Sig_transdc_resp-reg_receiver"/>
</dbReference>
<organism evidence="11">
    <name type="scientific">uncultured bacterium pAY4-1</name>
    <dbReference type="NCBI Taxonomy" id="1781157"/>
    <lineage>
        <taxon>Bacteria</taxon>
        <taxon>environmental samples</taxon>
    </lineage>
</organism>
<dbReference type="InterPro" id="IPR004358">
    <property type="entry name" value="Sig_transdc_His_kin-like_C"/>
</dbReference>
<dbReference type="EC" id="2.7.13.3" evidence="2"/>
<dbReference type="GO" id="GO:0000155">
    <property type="term" value="F:phosphorelay sensor kinase activity"/>
    <property type="evidence" value="ECO:0007669"/>
    <property type="project" value="InterPro"/>
</dbReference>
<dbReference type="SMART" id="SM00387">
    <property type="entry name" value="HATPase_c"/>
    <property type="match status" value="1"/>
</dbReference>
<evidence type="ECO:0000259" key="9">
    <source>
        <dbReference type="PROSITE" id="PS50110"/>
    </source>
</evidence>
<dbReference type="Pfam" id="PF00072">
    <property type="entry name" value="Response_reg"/>
    <property type="match status" value="1"/>
</dbReference>
<dbReference type="CDD" id="cd00130">
    <property type="entry name" value="PAS"/>
    <property type="match status" value="1"/>
</dbReference>
<keyword evidence="4" id="KW-0808">Transferase</keyword>
<evidence type="ECO:0000259" key="8">
    <source>
        <dbReference type="PROSITE" id="PS50109"/>
    </source>
</evidence>
<dbReference type="SUPFAM" id="SSF47384">
    <property type="entry name" value="Homodimeric domain of signal transducing histidine kinase"/>
    <property type="match status" value="1"/>
</dbReference>
<dbReference type="SUPFAM" id="SSF52172">
    <property type="entry name" value="CheY-like"/>
    <property type="match status" value="1"/>
</dbReference>
<dbReference type="InterPro" id="IPR011006">
    <property type="entry name" value="CheY-like_superfamily"/>
</dbReference>
<name>A0A1C9U4T6_9BACT</name>
<dbReference type="FunFam" id="3.30.565.10:FF:000006">
    <property type="entry name" value="Sensor histidine kinase WalK"/>
    <property type="match status" value="1"/>
</dbReference>
<dbReference type="EMBL" id="KT982361">
    <property type="protein sequence ID" value="AOR51144.1"/>
    <property type="molecule type" value="Genomic_DNA"/>
</dbReference>
<evidence type="ECO:0000256" key="7">
    <source>
        <dbReference type="PROSITE-ProRule" id="PRU00169"/>
    </source>
</evidence>
<dbReference type="Pfam" id="PF00989">
    <property type="entry name" value="PAS"/>
    <property type="match status" value="1"/>
</dbReference>
<dbReference type="PANTHER" id="PTHR43711">
    <property type="entry name" value="TWO-COMPONENT HISTIDINE KINASE"/>
    <property type="match status" value="1"/>
</dbReference>
<dbReference type="PROSITE" id="PS50109">
    <property type="entry name" value="HIS_KIN"/>
    <property type="match status" value="1"/>
</dbReference>